<protein>
    <submittedName>
        <fullName evidence="1">Uncharacterized protein</fullName>
    </submittedName>
</protein>
<dbReference type="EMBL" id="MTKT01004486">
    <property type="protein sequence ID" value="OWM71171.1"/>
    <property type="molecule type" value="Genomic_DNA"/>
</dbReference>
<dbReference type="Proteomes" id="UP000197138">
    <property type="component" value="Unassembled WGS sequence"/>
</dbReference>
<proteinExistence type="predicted"/>
<dbReference type="AlphaFoldDB" id="A0A218WG18"/>
<evidence type="ECO:0000313" key="2">
    <source>
        <dbReference type="Proteomes" id="UP000197138"/>
    </source>
</evidence>
<gene>
    <name evidence="1" type="ORF">CDL15_Pgr011298</name>
</gene>
<reference evidence="2" key="1">
    <citation type="journal article" date="2017" name="Plant J.">
        <title>The pomegranate (Punica granatum L.) genome and the genomics of punicalagin biosynthesis.</title>
        <authorList>
            <person name="Qin G."/>
            <person name="Xu C."/>
            <person name="Ming R."/>
            <person name="Tang H."/>
            <person name="Guyot R."/>
            <person name="Kramer E.M."/>
            <person name="Hu Y."/>
            <person name="Yi X."/>
            <person name="Qi Y."/>
            <person name="Xu X."/>
            <person name="Gao Z."/>
            <person name="Pan H."/>
            <person name="Jian J."/>
            <person name="Tian Y."/>
            <person name="Yue Z."/>
            <person name="Xu Y."/>
        </authorList>
    </citation>
    <scope>NUCLEOTIDE SEQUENCE [LARGE SCALE GENOMIC DNA]</scope>
    <source>
        <strain evidence="2">cv. Dabenzi</strain>
    </source>
</reference>
<evidence type="ECO:0000313" key="1">
    <source>
        <dbReference type="EMBL" id="OWM71171.1"/>
    </source>
</evidence>
<name>A0A218WG18_PUNGR</name>
<sequence>MKLVCFDAPSTSIALDKLDAFDALRNQLGDEVVGVDYQGPEHPGRRNSGCELLSEAGDAHVYVALLVRRSVKSREIVLAQLVMQPLLMKFVLGLMCGRVLDGVFID</sequence>
<organism evidence="1 2">
    <name type="scientific">Punica granatum</name>
    <name type="common">Pomegranate</name>
    <dbReference type="NCBI Taxonomy" id="22663"/>
    <lineage>
        <taxon>Eukaryota</taxon>
        <taxon>Viridiplantae</taxon>
        <taxon>Streptophyta</taxon>
        <taxon>Embryophyta</taxon>
        <taxon>Tracheophyta</taxon>
        <taxon>Spermatophyta</taxon>
        <taxon>Magnoliopsida</taxon>
        <taxon>eudicotyledons</taxon>
        <taxon>Gunneridae</taxon>
        <taxon>Pentapetalae</taxon>
        <taxon>rosids</taxon>
        <taxon>malvids</taxon>
        <taxon>Myrtales</taxon>
        <taxon>Lythraceae</taxon>
        <taxon>Punica</taxon>
    </lineage>
</organism>
<comment type="caution">
    <text evidence="1">The sequence shown here is derived from an EMBL/GenBank/DDBJ whole genome shotgun (WGS) entry which is preliminary data.</text>
</comment>
<accession>A0A218WG18</accession>